<feature type="compositionally biased region" description="Basic and acidic residues" evidence="1">
    <location>
        <begin position="50"/>
        <end position="69"/>
    </location>
</feature>
<feature type="compositionally biased region" description="Polar residues" evidence="1">
    <location>
        <begin position="72"/>
        <end position="91"/>
    </location>
</feature>
<organism evidence="2 3">
    <name type="scientific">Allacma fusca</name>
    <dbReference type="NCBI Taxonomy" id="39272"/>
    <lineage>
        <taxon>Eukaryota</taxon>
        <taxon>Metazoa</taxon>
        <taxon>Ecdysozoa</taxon>
        <taxon>Arthropoda</taxon>
        <taxon>Hexapoda</taxon>
        <taxon>Collembola</taxon>
        <taxon>Symphypleona</taxon>
        <taxon>Sminthuridae</taxon>
        <taxon>Allacma</taxon>
    </lineage>
</organism>
<evidence type="ECO:0000313" key="2">
    <source>
        <dbReference type="EMBL" id="CAG7725174.1"/>
    </source>
</evidence>
<feature type="region of interest" description="Disordered" evidence="1">
    <location>
        <begin position="1"/>
        <end position="91"/>
    </location>
</feature>
<accession>A0A8J2JRL1</accession>
<reference evidence="2" key="1">
    <citation type="submission" date="2021-06" db="EMBL/GenBank/DDBJ databases">
        <authorList>
            <person name="Hodson N. C."/>
            <person name="Mongue J. A."/>
            <person name="Jaron S. K."/>
        </authorList>
    </citation>
    <scope>NUCLEOTIDE SEQUENCE</scope>
</reference>
<evidence type="ECO:0000256" key="1">
    <source>
        <dbReference type="SAM" id="MobiDB-lite"/>
    </source>
</evidence>
<dbReference type="AlphaFoldDB" id="A0A8J2JRL1"/>
<protein>
    <submittedName>
        <fullName evidence="2">Uncharacterized protein</fullName>
    </submittedName>
</protein>
<gene>
    <name evidence="2" type="ORF">AFUS01_LOCUS14150</name>
</gene>
<comment type="caution">
    <text evidence="2">The sequence shown here is derived from an EMBL/GenBank/DDBJ whole genome shotgun (WGS) entry which is preliminary data.</text>
</comment>
<dbReference type="Proteomes" id="UP000708208">
    <property type="component" value="Unassembled WGS sequence"/>
</dbReference>
<dbReference type="EMBL" id="CAJVCH010118535">
    <property type="protein sequence ID" value="CAG7725174.1"/>
    <property type="molecule type" value="Genomic_DNA"/>
</dbReference>
<name>A0A8J2JRL1_9HEXA</name>
<keyword evidence="3" id="KW-1185">Reference proteome</keyword>
<feature type="compositionally biased region" description="Polar residues" evidence="1">
    <location>
        <begin position="1"/>
        <end position="12"/>
    </location>
</feature>
<proteinExistence type="predicted"/>
<evidence type="ECO:0000313" key="3">
    <source>
        <dbReference type="Proteomes" id="UP000708208"/>
    </source>
</evidence>
<sequence>MNEQEPTLQQYELQKFFRRSTLTPRESPEESSQKSRGTPIRRTYQEIEDPQDHENEITSRKKQHYDPHQLELPQQQDQRNPGSITKPTTTMDPEIIKSIIAEAIKTNMETGLQNLNSKLDDVKELLIPKVTEVEMRCTELEEK</sequence>
<feature type="non-terminal residue" evidence="2">
    <location>
        <position position="143"/>
    </location>
</feature>